<keyword evidence="3" id="KW-1185">Reference proteome</keyword>
<dbReference type="RefSeq" id="XP_035323310.1">
    <property type="nucleotide sequence ID" value="XM_035467298.1"/>
</dbReference>
<proteinExistence type="predicted"/>
<evidence type="ECO:0000256" key="1">
    <source>
        <dbReference type="SAM" id="SignalP"/>
    </source>
</evidence>
<name>A0A9P4YX18_9HYPO</name>
<dbReference type="EMBL" id="JAANYQ010000004">
    <property type="protein sequence ID" value="KAF4124658.1"/>
    <property type="molecule type" value="Genomic_DNA"/>
</dbReference>
<dbReference type="Proteomes" id="UP000749293">
    <property type="component" value="Unassembled WGS sequence"/>
</dbReference>
<dbReference type="OrthoDB" id="5144659at2759"/>
<feature type="chain" id="PRO_5040433482" evidence="1">
    <location>
        <begin position="21"/>
        <end position="55"/>
    </location>
</feature>
<protein>
    <submittedName>
        <fullName evidence="2">Uncharacterized protein</fullName>
    </submittedName>
</protein>
<dbReference type="AlphaFoldDB" id="A0A9P4YX18"/>
<accession>A0A9P4YX18</accession>
<feature type="signal peptide" evidence="1">
    <location>
        <begin position="1"/>
        <end position="20"/>
    </location>
</feature>
<dbReference type="GeneID" id="55971552"/>
<sequence>MNLPSLVLSLLVGAATLVSADLVVTPINQNEVVDKVKGDCFFGAVTPQGCGFLRK</sequence>
<organism evidence="2 3">
    <name type="scientific">Geosmithia morbida</name>
    <dbReference type="NCBI Taxonomy" id="1094350"/>
    <lineage>
        <taxon>Eukaryota</taxon>
        <taxon>Fungi</taxon>
        <taxon>Dikarya</taxon>
        <taxon>Ascomycota</taxon>
        <taxon>Pezizomycotina</taxon>
        <taxon>Sordariomycetes</taxon>
        <taxon>Hypocreomycetidae</taxon>
        <taxon>Hypocreales</taxon>
        <taxon>Bionectriaceae</taxon>
        <taxon>Geosmithia</taxon>
    </lineage>
</organism>
<evidence type="ECO:0000313" key="3">
    <source>
        <dbReference type="Proteomes" id="UP000749293"/>
    </source>
</evidence>
<gene>
    <name evidence="2" type="ORF">GMORB2_5324</name>
</gene>
<comment type="caution">
    <text evidence="2">The sequence shown here is derived from an EMBL/GenBank/DDBJ whole genome shotgun (WGS) entry which is preliminary data.</text>
</comment>
<keyword evidence="1" id="KW-0732">Signal</keyword>
<evidence type="ECO:0000313" key="2">
    <source>
        <dbReference type="EMBL" id="KAF4124658.1"/>
    </source>
</evidence>
<reference evidence="2" key="1">
    <citation type="submission" date="2020-03" db="EMBL/GenBank/DDBJ databases">
        <title>Site-based positive gene gene selection in Geosmithia morbida across the United States reveals a broad range of putative effectors and factors for local host and environmental adapation.</title>
        <authorList>
            <person name="Onufrak A."/>
            <person name="Murdoch R.W."/>
            <person name="Gazis R."/>
            <person name="Huff M."/>
            <person name="Staton M."/>
            <person name="Klingeman W."/>
            <person name="Hadziabdic D."/>
        </authorList>
    </citation>
    <scope>NUCLEOTIDE SEQUENCE</scope>
    <source>
        <strain evidence="2">1262</strain>
    </source>
</reference>